<comment type="caution">
    <text evidence="4">The sequence shown here is derived from an EMBL/GenBank/DDBJ whole genome shotgun (WGS) entry which is preliminary data.</text>
</comment>
<dbReference type="Gene3D" id="3.40.630.30">
    <property type="match status" value="1"/>
</dbReference>
<reference evidence="4 5" key="1">
    <citation type="submission" date="2019-04" db="EMBL/GenBank/DDBJ databases">
        <title>Mesorhizobium composti sp. nov., isolated from compost.</title>
        <authorList>
            <person name="Lin S.-Y."/>
            <person name="Hameed A."/>
            <person name="Hsieh Y.-T."/>
            <person name="Young C.-C."/>
        </authorList>
    </citation>
    <scope>NUCLEOTIDE SEQUENCE [LARGE SCALE GENOMIC DNA]</scope>
    <source>
        <strain evidence="4 5">CC-YTH430</strain>
    </source>
</reference>
<dbReference type="EMBL" id="SSNY01000003">
    <property type="protein sequence ID" value="THF58312.1"/>
    <property type="molecule type" value="Genomic_DNA"/>
</dbReference>
<evidence type="ECO:0000256" key="1">
    <source>
        <dbReference type="ARBA" id="ARBA00022679"/>
    </source>
</evidence>
<dbReference type="PANTHER" id="PTHR43877">
    <property type="entry name" value="AMINOALKYLPHOSPHONATE N-ACETYLTRANSFERASE-RELATED-RELATED"/>
    <property type="match status" value="1"/>
</dbReference>
<dbReference type="InterPro" id="IPR050832">
    <property type="entry name" value="Bact_Acetyltransf"/>
</dbReference>
<organism evidence="4 5">
    <name type="scientific">Ollibium composti</name>
    <dbReference type="NCBI Taxonomy" id="2675109"/>
    <lineage>
        <taxon>Bacteria</taxon>
        <taxon>Pseudomonadati</taxon>
        <taxon>Pseudomonadota</taxon>
        <taxon>Alphaproteobacteria</taxon>
        <taxon>Hyphomicrobiales</taxon>
        <taxon>Phyllobacteriaceae</taxon>
        <taxon>Ollibium</taxon>
    </lineage>
</organism>
<dbReference type="PANTHER" id="PTHR43877:SF2">
    <property type="entry name" value="AMINOALKYLPHOSPHONATE N-ACETYLTRANSFERASE-RELATED"/>
    <property type="match status" value="1"/>
</dbReference>
<accession>A0ABY2Q9D5</accession>
<sequence length="161" mass="18241">MDIQVRPATMETRDAFASLLARASAWQRARGSEAWSRPFDDDWMLPRMERGELFLAYLDGEPVSAFRLLWEDRPFWGEREVGDSVYLHTFAVRRDRAGLGIGEAVIETVVGMGRERGRTRVRLDCFLSSTGLIAYYERNGFVSVGTASMQGKVVALMERAI</sequence>
<protein>
    <submittedName>
        <fullName evidence="4">GNAT family N-acetyltransferase</fullName>
    </submittedName>
</protein>
<keyword evidence="1" id="KW-0808">Transferase</keyword>
<dbReference type="Proteomes" id="UP000306441">
    <property type="component" value="Unassembled WGS sequence"/>
</dbReference>
<dbReference type="CDD" id="cd04301">
    <property type="entry name" value="NAT_SF"/>
    <property type="match status" value="1"/>
</dbReference>
<name>A0ABY2Q9D5_9HYPH</name>
<gene>
    <name evidence="4" type="ORF">E6C48_06785</name>
</gene>
<evidence type="ECO:0000256" key="2">
    <source>
        <dbReference type="ARBA" id="ARBA00023315"/>
    </source>
</evidence>
<proteinExistence type="predicted"/>
<dbReference type="InterPro" id="IPR016181">
    <property type="entry name" value="Acyl_CoA_acyltransferase"/>
</dbReference>
<dbReference type="SUPFAM" id="SSF55729">
    <property type="entry name" value="Acyl-CoA N-acyltransferases (Nat)"/>
    <property type="match status" value="1"/>
</dbReference>
<dbReference type="InterPro" id="IPR000182">
    <property type="entry name" value="GNAT_dom"/>
</dbReference>
<dbReference type="PROSITE" id="PS51186">
    <property type="entry name" value="GNAT"/>
    <property type="match status" value="1"/>
</dbReference>
<keyword evidence="5" id="KW-1185">Reference proteome</keyword>
<feature type="domain" description="N-acetyltransferase" evidence="3">
    <location>
        <begin position="3"/>
        <end position="161"/>
    </location>
</feature>
<keyword evidence="2" id="KW-0012">Acyltransferase</keyword>
<evidence type="ECO:0000259" key="3">
    <source>
        <dbReference type="PROSITE" id="PS51186"/>
    </source>
</evidence>
<dbReference type="RefSeq" id="WP_136355386.1">
    <property type="nucleotide sequence ID" value="NZ_SSNY01000003.1"/>
</dbReference>
<evidence type="ECO:0000313" key="4">
    <source>
        <dbReference type="EMBL" id="THF58312.1"/>
    </source>
</evidence>
<evidence type="ECO:0000313" key="5">
    <source>
        <dbReference type="Proteomes" id="UP000306441"/>
    </source>
</evidence>
<dbReference type="Pfam" id="PF00583">
    <property type="entry name" value="Acetyltransf_1"/>
    <property type="match status" value="1"/>
</dbReference>